<dbReference type="InterPro" id="IPR027417">
    <property type="entry name" value="P-loop_NTPase"/>
</dbReference>
<dbReference type="GO" id="GO:0016787">
    <property type="term" value="F:hydrolase activity"/>
    <property type="evidence" value="ECO:0007669"/>
    <property type="project" value="InterPro"/>
</dbReference>
<dbReference type="EMBL" id="CAJNNV010026182">
    <property type="protein sequence ID" value="CAE8617503.1"/>
    <property type="molecule type" value="Genomic_DNA"/>
</dbReference>
<dbReference type="SUPFAM" id="SSF52540">
    <property type="entry name" value="P-loop containing nucleoside triphosphate hydrolases"/>
    <property type="match status" value="1"/>
</dbReference>
<dbReference type="InterPro" id="IPR050742">
    <property type="entry name" value="Helicase_Restrict-Modif_Enz"/>
</dbReference>
<evidence type="ECO:0000313" key="4">
    <source>
        <dbReference type="Proteomes" id="UP000654075"/>
    </source>
</evidence>
<dbReference type="Proteomes" id="UP000654075">
    <property type="component" value="Unassembled WGS sequence"/>
</dbReference>
<reference evidence="3" key="1">
    <citation type="submission" date="2021-02" db="EMBL/GenBank/DDBJ databases">
        <authorList>
            <person name="Dougan E. K."/>
            <person name="Rhodes N."/>
            <person name="Thang M."/>
            <person name="Chan C."/>
        </authorList>
    </citation>
    <scope>NUCLEOTIDE SEQUENCE</scope>
</reference>
<dbReference type="PANTHER" id="PTHR47396:SF1">
    <property type="entry name" value="ATP-DEPENDENT HELICASE IRC3-RELATED"/>
    <property type="match status" value="1"/>
</dbReference>
<dbReference type="OMA" id="WIFTHAR"/>
<gene>
    <name evidence="3" type="ORF">PGLA1383_LOCUS35164</name>
</gene>
<feature type="domain" description="Helicase ATP-binding" evidence="2">
    <location>
        <begin position="187"/>
        <end position="325"/>
    </location>
</feature>
<dbReference type="InterPro" id="IPR001650">
    <property type="entry name" value="Helicase_C-like"/>
</dbReference>
<dbReference type="InterPro" id="IPR006935">
    <property type="entry name" value="Helicase/UvrB_N"/>
</dbReference>
<protein>
    <recommendedName>
        <fullName evidence="2">Helicase ATP-binding domain-containing protein</fullName>
    </recommendedName>
</protein>
<dbReference type="PANTHER" id="PTHR47396">
    <property type="entry name" value="TYPE I RESTRICTION ENZYME ECOKI R PROTEIN"/>
    <property type="match status" value="1"/>
</dbReference>
<keyword evidence="4" id="KW-1185">Reference proteome</keyword>
<name>A0A813FT25_POLGL</name>
<organism evidence="3 4">
    <name type="scientific">Polarella glacialis</name>
    <name type="common">Dinoflagellate</name>
    <dbReference type="NCBI Taxonomy" id="89957"/>
    <lineage>
        <taxon>Eukaryota</taxon>
        <taxon>Sar</taxon>
        <taxon>Alveolata</taxon>
        <taxon>Dinophyceae</taxon>
        <taxon>Suessiales</taxon>
        <taxon>Suessiaceae</taxon>
        <taxon>Polarella</taxon>
    </lineage>
</organism>
<dbReference type="Pfam" id="PF04851">
    <property type="entry name" value="ResIII"/>
    <property type="match status" value="1"/>
</dbReference>
<dbReference type="OrthoDB" id="16911at2759"/>
<dbReference type="AlphaFoldDB" id="A0A813FT25"/>
<keyword evidence="1" id="KW-0472">Membrane</keyword>
<dbReference type="SMART" id="SM00490">
    <property type="entry name" value="HELICc"/>
    <property type="match status" value="1"/>
</dbReference>
<dbReference type="Pfam" id="PF00271">
    <property type="entry name" value="Helicase_C"/>
    <property type="match status" value="1"/>
</dbReference>
<dbReference type="Gene3D" id="3.40.50.300">
    <property type="entry name" value="P-loop containing nucleotide triphosphate hydrolases"/>
    <property type="match status" value="2"/>
</dbReference>
<sequence length="941" mass="105629">MATLNKLSRDGQAPGWCRSHFGSSTRTAATLGWAGAMGRRDQCSRAGSEVLALGLVLAFMAYEGCGVGAAWALGHRSGRSLRRVFVGMSRAPRRNSAGYAEQGGLEDLQLRQSDLGEDLLKDVMEDESPNTWDNLEFEGQWPTLDFLLSPKQPRHYQEQAVDFFFQHARPTGHGIQGWPLKMRLVCGSGKTFIYGLLITRDLMHHPASQSVVFVPWRDLARQVAAELEGFGLRTCVVGDGDPWVDDTANVVICVFASVHRLTGRTFRIKIVDEAHHLISSSSSGRSWDHTIHHSIGATLEADFSATFRDQDVDFDYGFDQALSEGFICNLKAQICLISGNQSARLATLARLVQQNSELWAPMFIMFNTVSVAKIFAERLNELGVPARAMEGTDSRKVRTEVNEKLRKGSLSALCLVKLFNEGTSIDELRTVVMAEPRQSSVNIQQVAMRVLRTHSSKPSGFGCFVQAIDLSPWIVDDSDLKNFVLGLTSTKELRLLRSKTVHDDPWVRRQIRRPGVLQDTVRGDALQFEGSSSLVSVRVFDRLGRELSEDKDPDWLLKSRLTELTAWQQNHGGGLPCTNSSEEEEVCLARWLEAVVAKAASGSLPQEAVQSLKALPGLSLGEDTSAAKLRALLSLQSWIQDHQRCPSSASTEPSELLQYQRLQFWRGRFLGGRRSKKLTHEELQLLQAEPLLHRYVTMPPRPSPIAAISALVSWVQANQRLPKRSATEPFERLLGWRLRHLRDKFFRISEPDMVTQEELQLLEAVPLLHRYVTMPPRPSPIAAISALVSWVQANQRLPKQSATEPFERLLHRRLRHLRDKSFRISEPNLVTQEELQLLEAVPLLHRYVTMPLKPSPIAAISALVSWVQANQRLPKQSATEPFELLLGRRLRHLRDKFFRISEPNLVTQEELQLLEAVPLLHRYVTMPLRPSPIAAISALVS</sequence>
<dbReference type="SMART" id="SM00487">
    <property type="entry name" value="DEXDc"/>
    <property type="match status" value="1"/>
</dbReference>
<dbReference type="InterPro" id="IPR014001">
    <property type="entry name" value="Helicase_ATP-bd"/>
</dbReference>
<dbReference type="PROSITE" id="PS51192">
    <property type="entry name" value="HELICASE_ATP_BIND_1"/>
    <property type="match status" value="1"/>
</dbReference>
<dbReference type="GO" id="GO:0003677">
    <property type="term" value="F:DNA binding"/>
    <property type="evidence" value="ECO:0007669"/>
    <property type="project" value="InterPro"/>
</dbReference>
<evidence type="ECO:0000259" key="2">
    <source>
        <dbReference type="PROSITE" id="PS51192"/>
    </source>
</evidence>
<comment type="caution">
    <text evidence="3">The sequence shown here is derived from an EMBL/GenBank/DDBJ whole genome shotgun (WGS) entry which is preliminary data.</text>
</comment>
<proteinExistence type="predicted"/>
<keyword evidence="1" id="KW-0812">Transmembrane</keyword>
<keyword evidence="1" id="KW-1133">Transmembrane helix</keyword>
<accession>A0A813FT25</accession>
<dbReference type="GO" id="GO:0005524">
    <property type="term" value="F:ATP binding"/>
    <property type="evidence" value="ECO:0007669"/>
    <property type="project" value="InterPro"/>
</dbReference>
<dbReference type="GO" id="GO:0005829">
    <property type="term" value="C:cytosol"/>
    <property type="evidence" value="ECO:0007669"/>
    <property type="project" value="TreeGrafter"/>
</dbReference>
<feature type="transmembrane region" description="Helical" evidence="1">
    <location>
        <begin position="50"/>
        <end position="73"/>
    </location>
</feature>
<evidence type="ECO:0000313" key="3">
    <source>
        <dbReference type="EMBL" id="CAE8617503.1"/>
    </source>
</evidence>
<evidence type="ECO:0000256" key="1">
    <source>
        <dbReference type="SAM" id="Phobius"/>
    </source>
</evidence>